<protein>
    <submittedName>
        <fullName evidence="2">Cytokine receptor-like factor 3</fullName>
    </submittedName>
</protein>
<dbReference type="Gene3D" id="2.60.40.10">
    <property type="entry name" value="Immunoglobulins"/>
    <property type="match status" value="1"/>
</dbReference>
<proteinExistence type="predicted"/>
<feature type="coiled-coil region" evidence="1">
    <location>
        <begin position="28"/>
        <end position="92"/>
    </location>
</feature>
<reference evidence="2" key="1">
    <citation type="submission" date="2023-08" db="EMBL/GenBank/DDBJ databases">
        <authorList>
            <person name="Alioto T."/>
            <person name="Alioto T."/>
            <person name="Gomez Garrido J."/>
        </authorList>
    </citation>
    <scope>NUCLEOTIDE SEQUENCE</scope>
</reference>
<evidence type="ECO:0000313" key="3">
    <source>
        <dbReference type="Proteomes" id="UP001162480"/>
    </source>
</evidence>
<evidence type="ECO:0000256" key="1">
    <source>
        <dbReference type="SAM" id="Coils"/>
    </source>
</evidence>
<accession>A0AA36F2A2</accession>
<dbReference type="SUPFAM" id="SSF49265">
    <property type="entry name" value="Fibronectin type III"/>
    <property type="match status" value="1"/>
</dbReference>
<dbReference type="InterPro" id="IPR036116">
    <property type="entry name" value="FN3_sf"/>
</dbReference>
<dbReference type="Proteomes" id="UP001162480">
    <property type="component" value="Chromosome 4"/>
</dbReference>
<dbReference type="EMBL" id="OX597817">
    <property type="protein sequence ID" value="CAI9721879.1"/>
    <property type="molecule type" value="Genomic_DNA"/>
</dbReference>
<name>A0AA36F2A2_OCTVU</name>
<sequence length="486" mass="54365">MRFLLIVEENTIMSLELQQNVEEIIDFAKQQQTELHGLLVALQEAKDQITSSGAKSRNQLNKHFESLKTELNAALDNRLSELLCQVDKIEQTSLPPLDECKDLINQGICKVNRIIEEGKLILDSSSVDGEKVSTFRKNSDSLNLNSVPAIPSLSEVACISVDTAGSNKDKLLEYASKEMKVISKAPVQIADVVERPGALLVKWSETEEDFDATEFCLQYASGVIKSNEDTCVPFHNAYLGANSLCLVKHLQTNHPYSFRTRCRADPDTAWSVWSVPTVASTTLPHYEWNADNPAYMTTNENQTATKCCDGDSVVLYSCGCLYTACQSITFRVLAAGDSCPGDGVGLSINKSFCNTLRRPGAAYVTVDGEVYVDGQEMKNKLPYWGKSSSVTFDTEVLSNGKVRVTIQVEEKEVTFDWNVPLTEPYLQTLNELDENYCRPRDKFYFAMVFANREWMETVSRYGDKDSKLELSRDIQDLQDVFGSMKP</sequence>
<gene>
    <name evidence="2" type="ORF">OCTVUL_1B004535</name>
</gene>
<dbReference type="AlphaFoldDB" id="A0AA36F2A2"/>
<keyword evidence="3" id="KW-1185">Reference proteome</keyword>
<organism evidence="2 3">
    <name type="scientific">Octopus vulgaris</name>
    <name type="common">Common octopus</name>
    <dbReference type="NCBI Taxonomy" id="6645"/>
    <lineage>
        <taxon>Eukaryota</taxon>
        <taxon>Metazoa</taxon>
        <taxon>Spiralia</taxon>
        <taxon>Lophotrochozoa</taxon>
        <taxon>Mollusca</taxon>
        <taxon>Cephalopoda</taxon>
        <taxon>Coleoidea</taxon>
        <taxon>Octopodiformes</taxon>
        <taxon>Octopoda</taxon>
        <taxon>Incirrata</taxon>
        <taxon>Octopodidae</taxon>
        <taxon>Octopus</taxon>
    </lineage>
</organism>
<dbReference type="InterPro" id="IPR013783">
    <property type="entry name" value="Ig-like_fold"/>
</dbReference>
<evidence type="ECO:0000313" key="2">
    <source>
        <dbReference type="EMBL" id="CAI9721879.1"/>
    </source>
</evidence>
<keyword evidence="1" id="KW-0175">Coiled coil</keyword>